<gene>
    <name evidence="2" type="ORF">ABEB36_014065</name>
</gene>
<sequence>MNIGTNCQGFTEKQPEENINDDSFESLINLMKENNIKFGTTAQSFKRFVTRLNLVKTRNAWENFLNTAGSCSPMKFKKKSVICVQPTSIARRRPGIVRGCKRAPIGRPAQCEPLRKRPKRRHNLAENVRANHPNAIKHGATHLT</sequence>
<protein>
    <submittedName>
        <fullName evidence="2">Uncharacterized protein</fullName>
    </submittedName>
</protein>
<proteinExistence type="predicted"/>
<evidence type="ECO:0000313" key="3">
    <source>
        <dbReference type="Proteomes" id="UP001566132"/>
    </source>
</evidence>
<dbReference type="AlphaFoldDB" id="A0ABD1E5A0"/>
<dbReference type="Proteomes" id="UP001566132">
    <property type="component" value="Unassembled WGS sequence"/>
</dbReference>
<keyword evidence="3" id="KW-1185">Reference proteome</keyword>
<name>A0ABD1E5A0_HYPHA</name>
<comment type="caution">
    <text evidence="2">The sequence shown here is derived from an EMBL/GenBank/DDBJ whole genome shotgun (WGS) entry which is preliminary data.</text>
</comment>
<accession>A0ABD1E5A0</accession>
<reference evidence="2 3" key="1">
    <citation type="submission" date="2024-05" db="EMBL/GenBank/DDBJ databases">
        <title>Genetic variation in Jamaican populations of the coffee berry borer (Hypothenemus hampei).</title>
        <authorList>
            <person name="Errbii M."/>
            <person name="Myrie A."/>
        </authorList>
    </citation>
    <scope>NUCLEOTIDE SEQUENCE [LARGE SCALE GENOMIC DNA]</scope>
    <source>
        <strain evidence="2">JA-Hopewell-2020-01-JO</strain>
        <tissue evidence="2">Whole body</tissue>
    </source>
</reference>
<evidence type="ECO:0000313" key="2">
    <source>
        <dbReference type="EMBL" id="KAL1489122.1"/>
    </source>
</evidence>
<organism evidence="2 3">
    <name type="scientific">Hypothenemus hampei</name>
    <name type="common">Coffee berry borer</name>
    <dbReference type="NCBI Taxonomy" id="57062"/>
    <lineage>
        <taxon>Eukaryota</taxon>
        <taxon>Metazoa</taxon>
        <taxon>Ecdysozoa</taxon>
        <taxon>Arthropoda</taxon>
        <taxon>Hexapoda</taxon>
        <taxon>Insecta</taxon>
        <taxon>Pterygota</taxon>
        <taxon>Neoptera</taxon>
        <taxon>Endopterygota</taxon>
        <taxon>Coleoptera</taxon>
        <taxon>Polyphaga</taxon>
        <taxon>Cucujiformia</taxon>
        <taxon>Curculionidae</taxon>
        <taxon>Scolytinae</taxon>
        <taxon>Hypothenemus</taxon>
    </lineage>
</organism>
<evidence type="ECO:0000256" key="1">
    <source>
        <dbReference type="SAM" id="MobiDB-lite"/>
    </source>
</evidence>
<dbReference type="EMBL" id="JBDJPC010000012">
    <property type="protein sequence ID" value="KAL1489122.1"/>
    <property type="molecule type" value="Genomic_DNA"/>
</dbReference>
<feature type="region of interest" description="Disordered" evidence="1">
    <location>
        <begin position="115"/>
        <end position="144"/>
    </location>
</feature>